<keyword evidence="3" id="KW-1185">Reference proteome</keyword>
<comment type="caution">
    <text evidence="2">The sequence shown here is derived from an EMBL/GenBank/DDBJ whole genome shotgun (WGS) entry which is preliminary data.</text>
</comment>
<evidence type="ECO:0000313" key="3">
    <source>
        <dbReference type="Proteomes" id="UP000681526"/>
    </source>
</evidence>
<dbReference type="RefSeq" id="WP_213484416.1">
    <property type="nucleotide sequence ID" value="NZ_CAJRAY010000043.1"/>
</dbReference>
<feature type="signal peptide" evidence="1">
    <location>
        <begin position="1"/>
        <end position="28"/>
    </location>
</feature>
<proteinExistence type="predicted"/>
<keyword evidence="1" id="KW-0732">Signal</keyword>
<evidence type="ECO:0008006" key="4">
    <source>
        <dbReference type="Google" id="ProtNLM"/>
    </source>
</evidence>
<evidence type="ECO:0000256" key="1">
    <source>
        <dbReference type="SAM" id="SignalP"/>
    </source>
</evidence>
<dbReference type="EMBL" id="CAJRAY010000043">
    <property type="protein sequence ID" value="CAG5086072.1"/>
    <property type="molecule type" value="Genomic_DNA"/>
</dbReference>
<gene>
    <name evidence="2" type="primary">txxe 926</name>
    <name evidence="2" type="ORF">TXXE_09470</name>
</gene>
<evidence type="ECO:0000313" key="2">
    <source>
        <dbReference type="EMBL" id="CAG5086072.1"/>
    </source>
</evidence>
<name>A0ABM8V3Y6_THEXY</name>
<feature type="chain" id="PRO_5046458588" description="DUF11 domain-containing protein" evidence="1">
    <location>
        <begin position="29"/>
        <end position="579"/>
    </location>
</feature>
<organism evidence="2 3">
    <name type="scientific">Thermobacillus xylanilyticus</name>
    <dbReference type="NCBI Taxonomy" id="76633"/>
    <lineage>
        <taxon>Bacteria</taxon>
        <taxon>Bacillati</taxon>
        <taxon>Bacillota</taxon>
        <taxon>Bacilli</taxon>
        <taxon>Bacillales</taxon>
        <taxon>Paenibacillaceae</taxon>
        <taxon>Thermobacillus</taxon>
    </lineage>
</organism>
<protein>
    <recommendedName>
        <fullName evidence="4">DUF11 domain-containing protein</fullName>
    </recommendedName>
</protein>
<sequence length="579" mass="62671">MNRRRWKRWAAWIMTGLIIALAASPGSAATTVSAAPAGTASDTPYTLNSVLKAGVKTVLNERVPEGVRIGAVVRLYNTASRAVAVPGYELRAVTTGGVVYTLKPSADNPRTVQPQEKAELSYMLTVGRSDVFTLERLAWVNVDEYVYPKKETNMLNMPVAGLEWYGPSTVFKDAQRSKEWGASFTIPAESAELVYTPVRLAERHTPQGTTTVLVLQVRNTGNRQAWVPEFTVSGKTVKSYYSAQRAESGPIAVQPGSSRYLHFVMRLDSPEAWLSFTISTPESFTDASGTIRYEAGRLQIKAPAHPDTQTVQSSYDLLDPIRASSTLRPNLANEVDIALAEVRRFEQAGDGFLTAVAKFRLVNRSGVSVAIPDFGVEWMTSEGVSYTGERMDVRQKMLMPGVGMMIGYTFTLPLSAGSDEQAQLTLLDGSPDTFQLPVGAVSIPLAGADAEESGGAADMYPFKVEIRSGSLEPSGLVTLDFGISRAVNMTFDERSVRLKLEAADPSGHVLMSQTYALAGAGRLGSGLKKIELGDRETTDAFKKVVIRLYEVLAIPGGEIERLVKTMHLEASSSPLSPAA</sequence>
<reference evidence="2 3" key="1">
    <citation type="submission" date="2021-04" db="EMBL/GenBank/DDBJ databases">
        <authorList>
            <person name="Rakotoarivonina H."/>
        </authorList>
    </citation>
    <scope>NUCLEOTIDE SEQUENCE [LARGE SCALE GENOMIC DNA]</scope>
    <source>
        <strain evidence="2 3">XE</strain>
    </source>
</reference>
<dbReference type="Proteomes" id="UP000681526">
    <property type="component" value="Unassembled WGS sequence"/>
</dbReference>
<accession>A0ABM8V3Y6</accession>